<sequence>MNKLFLEKSPVLPQNVINIVKKVYMTLCDQSLLKNVCMEKLTKKDGTLRPCGDYRRLNAQTVPDRYPIPRIEDFNCILKDKIFFSKIDLVKAYYHIPIAEEDNEKIAITIPFGLYEFNTMSLGLRNAPATFHHRRDSGPLPEKAEAIINYILSSNIHNLRQFLGIINFYRRYLKDADMTQVPQHELLKGAKKKDCRKVPWTDDTMRNFEKCKTDPVEDALLSFARTGLP</sequence>
<dbReference type="CDD" id="cd01647">
    <property type="entry name" value="RT_LTR"/>
    <property type="match status" value="1"/>
</dbReference>
<comment type="caution">
    <text evidence="2">The sequence shown here is derived from an EMBL/GenBank/DDBJ whole genome shotgun (WGS) entry which is preliminary data.</text>
</comment>
<feature type="domain" description="Reverse transcriptase" evidence="1">
    <location>
        <begin position="42"/>
        <end position="132"/>
    </location>
</feature>
<evidence type="ECO:0000259" key="1">
    <source>
        <dbReference type="Pfam" id="PF00078"/>
    </source>
</evidence>
<dbReference type="Pfam" id="PF00078">
    <property type="entry name" value="RVT_1"/>
    <property type="match status" value="1"/>
</dbReference>
<dbReference type="InterPro" id="IPR053134">
    <property type="entry name" value="RNA-dir_DNA_polymerase"/>
</dbReference>
<dbReference type="GO" id="GO:0071897">
    <property type="term" value="P:DNA biosynthetic process"/>
    <property type="evidence" value="ECO:0007669"/>
    <property type="project" value="UniProtKB-ARBA"/>
</dbReference>
<accession>A0A8X6NHJ6</accession>
<proteinExistence type="predicted"/>
<evidence type="ECO:0000313" key="3">
    <source>
        <dbReference type="Proteomes" id="UP000887013"/>
    </source>
</evidence>
<dbReference type="PANTHER" id="PTHR24559:SF444">
    <property type="entry name" value="REVERSE TRANSCRIPTASE DOMAIN-CONTAINING PROTEIN"/>
    <property type="match status" value="1"/>
</dbReference>
<dbReference type="Gene3D" id="3.30.70.270">
    <property type="match status" value="2"/>
</dbReference>
<dbReference type="AlphaFoldDB" id="A0A8X6NHJ6"/>
<organism evidence="2 3">
    <name type="scientific">Nephila pilipes</name>
    <name type="common">Giant wood spider</name>
    <name type="synonym">Nephila maculata</name>
    <dbReference type="NCBI Taxonomy" id="299642"/>
    <lineage>
        <taxon>Eukaryota</taxon>
        <taxon>Metazoa</taxon>
        <taxon>Ecdysozoa</taxon>
        <taxon>Arthropoda</taxon>
        <taxon>Chelicerata</taxon>
        <taxon>Arachnida</taxon>
        <taxon>Araneae</taxon>
        <taxon>Araneomorphae</taxon>
        <taxon>Entelegynae</taxon>
        <taxon>Araneoidea</taxon>
        <taxon>Nephilidae</taxon>
        <taxon>Nephila</taxon>
    </lineage>
</organism>
<keyword evidence="3" id="KW-1185">Reference proteome</keyword>
<dbReference type="SUPFAM" id="SSF56672">
    <property type="entry name" value="DNA/RNA polymerases"/>
    <property type="match status" value="1"/>
</dbReference>
<protein>
    <submittedName>
        <fullName evidence="2">Transposon Ty3-I Gag-Pol polyprotein</fullName>
    </submittedName>
</protein>
<evidence type="ECO:0000313" key="2">
    <source>
        <dbReference type="EMBL" id="GFT15267.1"/>
    </source>
</evidence>
<dbReference type="OrthoDB" id="8063887at2759"/>
<dbReference type="Proteomes" id="UP000887013">
    <property type="component" value="Unassembled WGS sequence"/>
</dbReference>
<dbReference type="InterPro" id="IPR043502">
    <property type="entry name" value="DNA/RNA_pol_sf"/>
</dbReference>
<dbReference type="EMBL" id="BMAW01058245">
    <property type="protein sequence ID" value="GFT15267.1"/>
    <property type="molecule type" value="Genomic_DNA"/>
</dbReference>
<dbReference type="InterPro" id="IPR043128">
    <property type="entry name" value="Rev_trsase/Diguanyl_cyclase"/>
</dbReference>
<dbReference type="PANTHER" id="PTHR24559">
    <property type="entry name" value="TRANSPOSON TY3-I GAG-POL POLYPROTEIN"/>
    <property type="match status" value="1"/>
</dbReference>
<gene>
    <name evidence="2" type="primary">TY3B-I_673</name>
    <name evidence="2" type="ORF">NPIL_574001</name>
</gene>
<dbReference type="InterPro" id="IPR000477">
    <property type="entry name" value="RT_dom"/>
</dbReference>
<dbReference type="Gene3D" id="3.10.10.10">
    <property type="entry name" value="HIV Type 1 Reverse Transcriptase, subunit A, domain 1"/>
    <property type="match status" value="1"/>
</dbReference>
<reference evidence="2" key="1">
    <citation type="submission" date="2020-08" db="EMBL/GenBank/DDBJ databases">
        <title>Multicomponent nature underlies the extraordinary mechanical properties of spider dragline silk.</title>
        <authorList>
            <person name="Kono N."/>
            <person name="Nakamura H."/>
            <person name="Mori M."/>
            <person name="Yoshida Y."/>
            <person name="Ohtoshi R."/>
            <person name="Malay A.D."/>
            <person name="Moran D.A.P."/>
            <person name="Tomita M."/>
            <person name="Numata K."/>
            <person name="Arakawa K."/>
        </authorList>
    </citation>
    <scope>NUCLEOTIDE SEQUENCE</scope>
</reference>
<name>A0A8X6NHJ6_NEPPI</name>